<dbReference type="Pfam" id="PF12169">
    <property type="entry name" value="DNA_pol3_gamma3"/>
    <property type="match status" value="1"/>
</dbReference>
<evidence type="ECO:0000256" key="2">
    <source>
        <dbReference type="ARBA" id="ARBA00022679"/>
    </source>
</evidence>
<dbReference type="FunFam" id="1.10.8.60:FF:000013">
    <property type="entry name" value="DNA polymerase III subunit gamma/tau"/>
    <property type="match status" value="1"/>
</dbReference>
<dbReference type="FunFam" id="3.40.50.300:FF:000014">
    <property type="entry name" value="DNA polymerase III subunit gamma/tau"/>
    <property type="match status" value="1"/>
</dbReference>
<dbReference type="Gene3D" id="1.20.272.10">
    <property type="match status" value="1"/>
</dbReference>
<keyword evidence="4 11" id="KW-0235">DNA replication</keyword>
<feature type="region of interest" description="Disordered" evidence="12">
    <location>
        <begin position="417"/>
        <end position="479"/>
    </location>
</feature>
<dbReference type="Gene3D" id="3.30.300.150">
    <property type="entry name" value="DNA polymerase III, tau subunit, domain V"/>
    <property type="match status" value="1"/>
</dbReference>
<dbReference type="AlphaFoldDB" id="A0A931IYY6"/>
<proteinExistence type="inferred from homology"/>
<keyword evidence="6 11" id="KW-0547">Nucleotide-binding</keyword>
<keyword evidence="3 11" id="KW-0548">Nucleotidyltransferase</keyword>
<dbReference type="InterPro" id="IPR045085">
    <property type="entry name" value="HLD_clamp_pol_III_gamma_tau"/>
</dbReference>
<evidence type="ECO:0000256" key="3">
    <source>
        <dbReference type="ARBA" id="ARBA00022695"/>
    </source>
</evidence>
<comment type="catalytic activity">
    <reaction evidence="10 11">
        <text>DNA(n) + a 2'-deoxyribonucleoside 5'-triphosphate = DNA(n+1) + diphosphate</text>
        <dbReference type="Rhea" id="RHEA:22508"/>
        <dbReference type="Rhea" id="RHEA-COMP:17339"/>
        <dbReference type="Rhea" id="RHEA-COMP:17340"/>
        <dbReference type="ChEBI" id="CHEBI:33019"/>
        <dbReference type="ChEBI" id="CHEBI:61560"/>
        <dbReference type="ChEBI" id="CHEBI:173112"/>
        <dbReference type="EC" id="2.7.7.7"/>
    </reaction>
</comment>
<gene>
    <name evidence="11 14" type="primary">dnaX</name>
    <name evidence="14" type="ORF">I7X43_06820</name>
</gene>
<evidence type="ECO:0000256" key="10">
    <source>
        <dbReference type="ARBA" id="ARBA00049244"/>
    </source>
</evidence>
<dbReference type="GO" id="GO:0006261">
    <property type="term" value="P:DNA-templated DNA replication"/>
    <property type="evidence" value="ECO:0007669"/>
    <property type="project" value="TreeGrafter"/>
</dbReference>
<dbReference type="EMBL" id="JAEDAL010000002">
    <property type="protein sequence ID" value="MBH9552563.1"/>
    <property type="molecule type" value="Genomic_DNA"/>
</dbReference>
<dbReference type="Proteomes" id="UP000620139">
    <property type="component" value="Unassembled WGS sequence"/>
</dbReference>
<feature type="compositionally biased region" description="Basic and acidic residues" evidence="12">
    <location>
        <begin position="611"/>
        <end position="622"/>
    </location>
</feature>
<dbReference type="CDD" id="cd18137">
    <property type="entry name" value="HLD_clamp_pol_III_gamma_tau"/>
    <property type="match status" value="1"/>
</dbReference>
<evidence type="ECO:0000256" key="5">
    <source>
        <dbReference type="ARBA" id="ARBA00022723"/>
    </source>
</evidence>
<keyword evidence="5" id="KW-0479">Metal-binding</keyword>
<dbReference type="InterPro" id="IPR012763">
    <property type="entry name" value="DNA_pol_III_sug/sutau_N"/>
</dbReference>
<name>A0A931IYY6_9BURK</name>
<dbReference type="CDD" id="cd00009">
    <property type="entry name" value="AAA"/>
    <property type="match status" value="1"/>
</dbReference>
<feature type="domain" description="AAA+ ATPase" evidence="13">
    <location>
        <begin position="37"/>
        <end position="183"/>
    </location>
</feature>
<dbReference type="PANTHER" id="PTHR11669">
    <property type="entry name" value="REPLICATION FACTOR C / DNA POLYMERASE III GAMMA-TAU SUBUNIT"/>
    <property type="match status" value="1"/>
</dbReference>
<evidence type="ECO:0000256" key="1">
    <source>
        <dbReference type="ARBA" id="ARBA00006360"/>
    </source>
</evidence>
<comment type="function">
    <text evidence="11">DNA polymerase III is a complex, multichain enzyme responsible for most of the replicative synthesis in bacteria. This DNA polymerase also exhibits 3' to 5' exonuclease activity.</text>
</comment>
<feature type="compositionally biased region" description="Pro residues" evidence="12">
    <location>
        <begin position="436"/>
        <end position="447"/>
    </location>
</feature>
<dbReference type="SUPFAM" id="SSF48019">
    <property type="entry name" value="post-AAA+ oligomerization domain-like"/>
    <property type="match status" value="1"/>
</dbReference>
<evidence type="ECO:0000256" key="11">
    <source>
        <dbReference type="RuleBase" id="RU364063"/>
    </source>
</evidence>
<dbReference type="InterPro" id="IPR027417">
    <property type="entry name" value="P-loop_NTPase"/>
</dbReference>
<comment type="subunit">
    <text evidence="11">DNA polymerase III contains a core (composed of alpha, epsilon and theta chains) that associates with a tau subunit. This core dimerizes to form the POLIII' complex. PolIII' associates with the gamma complex (composed of gamma, delta, delta', psi and chi chains) and with the beta chain to form the complete DNA polymerase III complex.</text>
</comment>
<feature type="region of interest" description="Disordered" evidence="12">
    <location>
        <begin position="608"/>
        <end position="628"/>
    </location>
</feature>
<dbReference type="RefSeq" id="WP_198100163.1">
    <property type="nucleotide sequence ID" value="NZ_JAEDAL010000002.1"/>
</dbReference>
<comment type="similarity">
    <text evidence="1 11">Belongs to the DnaX/STICHEL family.</text>
</comment>
<dbReference type="Pfam" id="PF22608">
    <property type="entry name" value="DNAX_ATPase_lid"/>
    <property type="match status" value="1"/>
</dbReference>
<dbReference type="GO" id="GO:0046872">
    <property type="term" value="F:metal ion binding"/>
    <property type="evidence" value="ECO:0007669"/>
    <property type="project" value="UniProtKB-KW"/>
</dbReference>
<dbReference type="InterPro" id="IPR003593">
    <property type="entry name" value="AAA+_ATPase"/>
</dbReference>
<accession>A0A931IYY6</accession>
<organism evidence="14 15">
    <name type="scientific">Inhella gelatinilytica</name>
    <dbReference type="NCBI Taxonomy" id="2795030"/>
    <lineage>
        <taxon>Bacteria</taxon>
        <taxon>Pseudomonadati</taxon>
        <taxon>Pseudomonadota</taxon>
        <taxon>Betaproteobacteria</taxon>
        <taxon>Burkholderiales</taxon>
        <taxon>Sphaerotilaceae</taxon>
        <taxon>Inhella</taxon>
    </lineage>
</organism>
<evidence type="ECO:0000259" key="13">
    <source>
        <dbReference type="SMART" id="SM00382"/>
    </source>
</evidence>
<dbReference type="GO" id="GO:0005524">
    <property type="term" value="F:ATP binding"/>
    <property type="evidence" value="ECO:0007669"/>
    <property type="project" value="UniProtKB-KW"/>
</dbReference>
<evidence type="ECO:0000256" key="8">
    <source>
        <dbReference type="ARBA" id="ARBA00022840"/>
    </source>
</evidence>
<keyword evidence="9 11" id="KW-0239">DNA-directed DNA polymerase</keyword>
<reference evidence="14" key="1">
    <citation type="submission" date="2020-12" db="EMBL/GenBank/DDBJ databases">
        <title>The genome sequence of Inhella sp. 4Y17.</title>
        <authorList>
            <person name="Liu Y."/>
        </authorList>
    </citation>
    <scope>NUCLEOTIDE SEQUENCE</scope>
    <source>
        <strain evidence="14">4Y10</strain>
    </source>
</reference>
<dbReference type="InterPro" id="IPR022754">
    <property type="entry name" value="DNA_pol_III_gamma-3"/>
</dbReference>
<feature type="compositionally biased region" description="Low complexity" evidence="12">
    <location>
        <begin position="448"/>
        <end position="460"/>
    </location>
</feature>
<evidence type="ECO:0000256" key="12">
    <source>
        <dbReference type="SAM" id="MobiDB-lite"/>
    </source>
</evidence>
<dbReference type="NCBIfam" id="TIGR02397">
    <property type="entry name" value="dnaX_nterm"/>
    <property type="match status" value="1"/>
</dbReference>
<evidence type="ECO:0000256" key="6">
    <source>
        <dbReference type="ARBA" id="ARBA00022741"/>
    </source>
</evidence>
<keyword evidence="15" id="KW-1185">Reference proteome</keyword>
<dbReference type="InterPro" id="IPR038249">
    <property type="entry name" value="PolIII_tau_V_sf"/>
</dbReference>
<dbReference type="InterPro" id="IPR050238">
    <property type="entry name" value="DNA_Rep/Repair_Clamp_Loader"/>
</dbReference>
<dbReference type="InterPro" id="IPR008921">
    <property type="entry name" value="DNA_pol3_clamp-load_cplx_C"/>
</dbReference>
<dbReference type="GO" id="GO:0003677">
    <property type="term" value="F:DNA binding"/>
    <property type="evidence" value="ECO:0007669"/>
    <property type="project" value="InterPro"/>
</dbReference>
<dbReference type="Pfam" id="PF13177">
    <property type="entry name" value="DNA_pol3_delta2"/>
    <property type="match status" value="1"/>
</dbReference>
<evidence type="ECO:0000256" key="4">
    <source>
        <dbReference type="ARBA" id="ARBA00022705"/>
    </source>
</evidence>
<protein>
    <recommendedName>
        <fullName evidence="11">DNA polymerase III subunit gamma/tau</fullName>
        <ecNumber evidence="11">2.7.7.7</ecNumber>
    </recommendedName>
</protein>
<sequence>MSARVLARHYRPRRFSELVGQEHVTQALGHALATGRLHHAYLFTGTRGVGKTTVSRILAKALNCQGPDGQGGVTAEPCGVCAACRDIDAGRFVDYVELDAASNRGVEEISQLLDQAVYKPVVGRTKVYMIDEVHMLSTHAFNAMLKTLEEPPEYLKFVLATTDPQKVPVTVLSRCLQFNLRPLPPALVAQHLGTVLGAEGIASEAGALRLLGRAARGSMRDALSLTDQAIAYGGGQVAESQVLAMLGSTPRAQALQLLEALAGGDALALVQGVDGLRSAGHHAPGALDELARWLQLIALAQAAPQALDGQDPDTPEAQRLAEAWPADLLQLAYSLLLQGRAELPLSADEHAGLLMLLLRVLAFRPAGDGPAPSAAAFKRSELAARLNVPVPAAAAQAPAPAASAPAVTAHRPVEPITPVQPVRVPEPVSPALPTRPVAPRPSPPPAAPQSAAPVPAGSAQDEPPPWVDLPPQDEEGPSAAMEAELPVDLDRAAPALDGAPAAPAPAALQRSAAGDGAPALVPTPLGAAWAALVADLPITALARTLALQAQCLRLEQESLPWVVHLQVTTEALGMAPGPAKLEAALAEKAGGVVQLTVGVGPVQDSPALRDAAAKAERQRQAESDVAESPEFAALKRHFETARIVPGSVRPLDS</sequence>
<dbReference type="Gene3D" id="1.10.8.60">
    <property type="match status" value="1"/>
</dbReference>
<comment type="caution">
    <text evidence="14">The sequence shown here is derived from an EMBL/GenBank/DDBJ whole genome shotgun (WGS) entry which is preliminary data.</text>
</comment>
<evidence type="ECO:0000256" key="9">
    <source>
        <dbReference type="ARBA" id="ARBA00022932"/>
    </source>
</evidence>
<keyword evidence="2 11" id="KW-0808">Transferase</keyword>
<dbReference type="GO" id="GO:0009360">
    <property type="term" value="C:DNA polymerase III complex"/>
    <property type="evidence" value="ECO:0007669"/>
    <property type="project" value="InterPro"/>
</dbReference>
<dbReference type="GO" id="GO:0003887">
    <property type="term" value="F:DNA-directed DNA polymerase activity"/>
    <property type="evidence" value="ECO:0007669"/>
    <property type="project" value="UniProtKB-KW"/>
</dbReference>
<evidence type="ECO:0000313" key="14">
    <source>
        <dbReference type="EMBL" id="MBH9552563.1"/>
    </source>
</evidence>
<dbReference type="NCBIfam" id="NF005942">
    <property type="entry name" value="PRK07994.1"/>
    <property type="match status" value="1"/>
</dbReference>
<dbReference type="SMART" id="SM00382">
    <property type="entry name" value="AAA"/>
    <property type="match status" value="1"/>
</dbReference>
<keyword evidence="8 11" id="KW-0067">ATP-binding</keyword>
<keyword evidence="7" id="KW-0862">Zinc</keyword>
<dbReference type="SUPFAM" id="SSF52540">
    <property type="entry name" value="P-loop containing nucleoside triphosphate hydrolases"/>
    <property type="match status" value="1"/>
</dbReference>
<evidence type="ECO:0000313" key="15">
    <source>
        <dbReference type="Proteomes" id="UP000620139"/>
    </source>
</evidence>
<dbReference type="EC" id="2.7.7.7" evidence="11"/>
<dbReference type="Gene3D" id="3.40.50.300">
    <property type="entry name" value="P-loop containing nucleotide triphosphate hydrolases"/>
    <property type="match status" value="1"/>
</dbReference>
<dbReference type="PANTHER" id="PTHR11669:SF0">
    <property type="entry name" value="PROTEIN STICHEL-LIKE 2"/>
    <property type="match status" value="1"/>
</dbReference>
<evidence type="ECO:0000256" key="7">
    <source>
        <dbReference type="ARBA" id="ARBA00022833"/>
    </source>
</evidence>